<dbReference type="GO" id="GO:0031417">
    <property type="term" value="C:NatC complex"/>
    <property type="evidence" value="ECO:0007669"/>
    <property type="project" value="InterPro"/>
</dbReference>
<dbReference type="PROSITE" id="PS52002">
    <property type="entry name" value="SM"/>
    <property type="match status" value="1"/>
</dbReference>
<dbReference type="OrthoDB" id="368909at2759"/>
<protein>
    <recommendedName>
        <fullName evidence="1">Sm domain-containing protein</fullName>
    </recommendedName>
</protein>
<dbReference type="InterPro" id="IPR047575">
    <property type="entry name" value="Sm"/>
</dbReference>
<dbReference type="InterPro" id="IPR010920">
    <property type="entry name" value="LSM_dom_sf"/>
</dbReference>
<evidence type="ECO:0000259" key="1">
    <source>
        <dbReference type="PROSITE" id="PS52002"/>
    </source>
</evidence>
<proteinExistence type="predicted"/>
<comment type="caution">
    <text evidence="2">The sequence shown here is derived from an EMBL/GenBank/DDBJ whole genome shotgun (WGS) entry which is preliminary data.</text>
</comment>
<reference evidence="2" key="1">
    <citation type="journal article" date="2021" name="Nat. Commun.">
        <title>Genetic determinants of endophytism in the Arabidopsis root mycobiome.</title>
        <authorList>
            <person name="Mesny F."/>
            <person name="Miyauchi S."/>
            <person name="Thiergart T."/>
            <person name="Pickel B."/>
            <person name="Atanasova L."/>
            <person name="Karlsson M."/>
            <person name="Huettel B."/>
            <person name="Barry K.W."/>
            <person name="Haridas S."/>
            <person name="Chen C."/>
            <person name="Bauer D."/>
            <person name="Andreopoulos W."/>
            <person name="Pangilinan J."/>
            <person name="LaButti K."/>
            <person name="Riley R."/>
            <person name="Lipzen A."/>
            <person name="Clum A."/>
            <person name="Drula E."/>
            <person name="Henrissat B."/>
            <person name="Kohler A."/>
            <person name="Grigoriev I.V."/>
            <person name="Martin F.M."/>
            <person name="Hacquard S."/>
        </authorList>
    </citation>
    <scope>NUCLEOTIDE SEQUENCE</scope>
    <source>
        <strain evidence="2">MPI-CAGE-CH-0230</strain>
    </source>
</reference>
<dbReference type="SMART" id="SM00651">
    <property type="entry name" value="Sm"/>
    <property type="match status" value="1"/>
</dbReference>
<accession>A0A9P9BRW9</accession>
<sequence length="128" mass="14164">MSLAENKAEAESFIKGLINKTLRIQTKDSRLFVGTFKCTDPESNVVLALTYEYRQPSKQQLDDAAAAAILSGADKVVSDMTSRYLGLVVIPGEQIVKLEVEEFVSQMRSRSVLERRNIYGNAGVQLPP</sequence>
<dbReference type="AlphaFoldDB" id="A0A9P9BRW9"/>
<dbReference type="RefSeq" id="XP_046010514.1">
    <property type="nucleotide sequence ID" value="XM_046159053.1"/>
</dbReference>
<dbReference type="PANTHER" id="PTHR10701">
    <property type="entry name" value="SMALL NUCLEAR RIBONUCLEOPROTEIN-ASSOCIATED PROTEIN B AND N"/>
    <property type="match status" value="1"/>
</dbReference>
<dbReference type="PANTHER" id="PTHR10701:SF5">
    <property type="entry name" value="N-ALPHA-ACETYLTRANSFERASE 38, NATC AUXILIARY SUBUNIT"/>
    <property type="match status" value="1"/>
</dbReference>
<dbReference type="InterPro" id="IPR001163">
    <property type="entry name" value="Sm_dom_euk/arc"/>
</dbReference>
<evidence type="ECO:0000313" key="3">
    <source>
        <dbReference type="Proteomes" id="UP000756346"/>
    </source>
</evidence>
<dbReference type="CDD" id="cd06168">
    <property type="entry name" value="LSMD1"/>
    <property type="match status" value="1"/>
</dbReference>
<dbReference type="GeneID" id="70188599"/>
<dbReference type="InterPro" id="IPR034110">
    <property type="entry name" value="LSMD1_Sm"/>
</dbReference>
<dbReference type="GO" id="GO:0003723">
    <property type="term" value="F:RNA binding"/>
    <property type="evidence" value="ECO:0007669"/>
    <property type="project" value="InterPro"/>
</dbReference>
<feature type="domain" description="Sm" evidence="1">
    <location>
        <begin position="9"/>
        <end position="104"/>
    </location>
</feature>
<organism evidence="2 3">
    <name type="scientific">Microdochium trichocladiopsis</name>
    <dbReference type="NCBI Taxonomy" id="1682393"/>
    <lineage>
        <taxon>Eukaryota</taxon>
        <taxon>Fungi</taxon>
        <taxon>Dikarya</taxon>
        <taxon>Ascomycota</taxon>
        <taxon>Pezizomycotina</taxon>
        <taxon>Sordariomycetes</taxon>
        <taxon>Xylariomycetidae</taxon>
        <taxon>Xylariales</taxon>
        <taxon>Microdochiaceae</taxon>
        <taxon>Microdochium</taxon>
    </lineage>
</organism>
<dbReference type="Gene3D" id="2.30.30.100">
    <property type="match status" value="1"/>
</dbReference>
<dbReference type="Pfam" id="PF01423">
    <property type="entry name" value="LSM"/>
    <property type="match status" value="1"/>
</dbReference>
<name>A0A9P9BRW9_9PEZI</name>
<dbReference type="SUPFAM" id="SSF50182">
    <property type="entry name" value="Sm-like ribonucleoproteins"/>
    <property type="match status" value="1"/>
</dbReference>
<dbReference type="InterPro" id="IPR050914">
    <property type="entry name" value="snRNP_SmB/NAA38-like"/>
</dbReference>
<dbReference type="EMBL" id="JAGTJQ010000007">
    <property type="protein sequence ID" value="KAH7027715.1"/>
    <property type="molecule type" value="Genomic_DNA"/>
</dbReference>
<dbReference type="Proteomes" id="UP000756346">
    <property type="component" value="Unassembled WGS sequence"/>
</dbReference>
<keyword evidence="3" id="KW-1185">Reference proteome</keyword>
<gene>
    <name evidence="2" type="ORF">B0I36DRAFT_364883</name>
</gene>
<evidence type="ECO:0000313" key="2">
    <source>
        <dbReference type="EMBL" id="KAH7027715.1"/>
    </source>
</evidence>